<organism evidence="2 3">
    <name type="scientific">Hibiscus trionum</name>
    <name type="common">Flower of an hour</name>
    <dbReference type="NCBI Taxonomy" id="183268"/>
    <lineage>
        <taxon>Eukaryota</taxon>
        <taxon>Viridiplantae</taxon>
        <taxon>Streptophyta</taxon>
        <taxon>Embryophyta</taxon>
        <taxon>Tracheophyta</taxon>
        <taxon>Spermatophyta</taxon>
        <taxon>Magnoliopsida</taxon>
        <taxon>eudicotyledons</taxon>
        <taxon>Gunneridae</taxon>
        <taxon>Pentapetalae</taxon>
        <taxon>rosids</taxon>
        <taxon>malvids</taxon>
        <taxon>Malvales</taxon>
        <taxon>Malvaceae</taxon>
        <taxon>Malvoideae</taxon>
        <taxon>Hibiscus</taxon>
    </lineage>
</organism>
<comment type="caution">
    <text evidence="2">The sequence shown here is derived from an EMBL/GenBank/DDBJ whole genome shotgun (WGS) entry which is preliminary data.</text>
</comment>
<dbReference type="PANTHER" id="PTHR33116">
    <property type="entry name" value="REVERSE TRANSCRIPTASE ZINC-BINDING DOMAIN-CONTAINING PROTEIN-RELATED-RELATED"/>
    <property type="match status" value="1"/>
</dbReference>
<name>A0A9W7M547_HIBTR</name>
<dbReference type="Pfam" id="PF00078">
    <property type="entry name" value="RVT_1"/>
    <property type="match status" value="1"/>
</dbReference>
<evidence type="ECO:0000259" key="1">
    <source>
        <dbReference type="PROSITE" id="PS50878"/>
    </source>
</evidence>
<dbReference type="InterPro" id="IPR000477">
    <property type="entry name" value="RT_dom"/>
</dbReference>
<dbReference type="OrthoDB" id="998870at2759"/>
<evidence type="ECO:0000313" key="3">
    <source>
        <dbReference type="Proteomes" id="UP001165190"/>
    </source>
</evidence>
<dbReference type="PANTHER" id="PTHR33116:SF86">
    <property type="entry name" value="REVERSE TRANSCRIPTASE DOMAIN-CONTAINING PROTEIN"/>
    <property type="match status" value="1"/>
</dbReference>
<dbReference type="SUPFAM" id="SSF56672">
    <property type="entry name" value="DNA/RNA polymerases"/>
    <property type="match status" value="1"/>
</dbReference>
<proteinExistence type="predicted"/>
<dbReference type="AlphaFoldDB" id="A0A9W7M547"/>
<dbReference type="CDD" id="cd01650">
    <property type="entry name" value="RT_nLTR_like"/>
    <property type="match status" value="1"/>
</dbReference>
<protein>
    <recommendedName>
        <fullName evidence="1">Reverse transcriptase domain-containing protein</fullName>
    </recommendedName>
</protein>
<accession>A0A9W7M547</accession>
<dbReference type="EMBL" id="BSYR01000024">
    <property type="protein sequence ID" value="GMI90227.1"/>
    <property type="molecule type" value="Genomic_DNA"/>
</dbReference>
<dbReference type="Proteomes" id="UP001165190">
    <property type="component" value="Unassembled WGS sequence"/>
</dbReference>
<dbReference type="PROSITE" id="PS50878">
    <property type="entry name" value="RT_POL"/>
    <property type="match status" value="1"/>
</dbReference>
<keyword evidence="3" id="KW-1185">Reference proteome</keyword>
<sequence length="254" mass="28767">MSIKTGQKSWMALKVDLEKAYDRLEWDFIVETLRALGLPDKFIGLVMSCVRSVETQVIWNGTISEAFKPSQGIRQGDPLSPYLFVLCMKRLSQAIYDRIEKNGWRSIKFSRSRPGLSHIFFVDDLLIFVEANEPQLQVIRETLETFCRLSGHRISAAKTQIYFSQNCPESSRISLANLLGFELVVDLGKYLGVPLLHKRVTKATFTYLLDKMRARLSGWATRTLSLAGCITLAKAVLQGIPSYLMQSNWIPVGV</sequence>
<reference evidence="2" key="1">
    <citation type="submission" date="2023-05" db="EMBL/GenBank/DDBJ databases">
        <title>Genome and transcriptome analyses reveal genes involved in the formation of fine ridges on petal epidermal cells in Hibiscus trionum.</title>
        <authorList>
            <person name="Koshimizu S."/>
            <person name="Masuda S."/>
            <person name="Ishii T."/>
            <person name="Shirasu K."/>
            <person name="Hoshino A."/>
            <person name="Arita M."/>
        </authorList>
    </citation>
    <scope>NUCLEOTIDE SEQUENCE</scope>
    <source>
        <strain evidence="2">Hamamatsu line</strain>
    </source>
</reference>
<dbReference type="InterPro" id="IPR043502">
    <property type="entry name" value="DNA/RNA_pol_sf"/>
</dbReference>
<gene>
    <name evidence="2" type="ORF">HRI_002692000</name>
</gene>
<evidence type="ECO:0000313" key="2">
    <source>
        <dbReference type="EMBL" id="GMI90227.1"/>
    </source>
</evidence>
<feature type="domain" description="Reverse transcriptase" evidence="1">
    <location>
        <begin position="1"/>
        <end position="183"/>
    </location>
</feature>